<evidence type="ECO:0000256" key="2">
    <source>
        <dbReference type="ARBA" id="ARBA00023034"/>
    </source>
</evidence>
<keyword evidence="3 4" id="KW-0175">Coiled coil</keyword>
<feature type="compositionally biased region" description="Low complexity" evidence="5">
    <location>
        <begin position="534"/>
        <end position="549"/>
    </location>
</feature>
<keyword evidence="2" id="KW-0333">Golgi apparatus</keyword>
<name>A0A9P4NJP8_9PEZI</name>
<feature type="compositionally biased region" description="Acidic residues" evidence="5">
    <location>
        <begin position="53"/>
        <end position="69"/>
    </location>
</feature>
<evidence type="ECO:0000256" key="1">
    <source>
        <dbReference type="ARBA" id="ARBA00004555"/>
    </source>
</evidence>
<dbReference type="GO" id="GO:0006888">
    <property type="term" value="P:endoplasmic reticulum to Golgi vesicle-mediated transport"/>
    <property type="evidence" value="ECO:0007669"/>
    <property type="project" value="TreeGrafter"/>
</dbReference>
<evidence type="ECO:0000313" key="8">
    <source>
        <dbReference type="Proteomes" id="UP000800235"/>
    </source>
</evidence>
<dbReference type="GO" id="GO:0005794">
    <property type="term" value="C:Golgi apparatus"/>
    <property type="evidence" value="ECO:0007669"/>
    <property type="project" value="UniProtKB-SubCell"/>
</dbReference>
<dbReference type="AlphaFoldDB" id="A0A9P4NJP8"/>
<feature type="compositionally biased region" description="Polar residues" evidence="5">
    <location>
        <begin position="1"/>
        <end position="18"/>
    </location>
</feature>
<feature type="region of interest" description="Disordered" evidence="5">
    <location>
        <begin position="480"/>
        <end position="514"/>
    </location>
</feature>
<feature type="compositionally biased region" description="Polar residues" evidence="5">
    <location>
        <begin position="102"/>
        <end position="119"/>
    </location>
</feature>
<dbReference type="Pfam" id="PF10375">
    <property type="entry name" value="GRAB"/>
    <property type="match status" value="1"/>
</dbReference>
<feature type="region of interest" description="Disordered" evidence="5">
    <location>
        <begin position="1"/>
        <end position="176"/>
    </location>
</feature>
<comment type="subcellular location">
    <subcellularLocation>
        <location evidence="1">Golgi apparatus</location>
    </subcellularLocation>
</comment>
<evidence type="ECO:0000313" key="7">
    <source>
        <dbReference type="EMBL" id="KAF2424807.1"/>
    </source>
</evidence>
<dbReference type="GO" id="GO:0007030">
    <property type="term" value="P:Golgi organization"/>
    <property type="evidence" value="ECO:0007669"/>
    <property type="project" value="TreeGrafter"/>
</dbReference>
<dbReference type="PROSITE" id="PS50913">
    <property type="entry name" value="GRIP"/>
    <property type="match status" value="1"/>
</dbReference>
<organism evidence="7 8">
    <name type="scientific">Tothia fuscella</name>
    <dbReference type="NCBI Taxonomy" id="1048955"/>
    <lineage>
        <taxon>Eukaryota</taxon>
        <taxon>Fungi</taxon>
        <taxon>Dikarya</taxon>
        <taxon>Ascomycota</taxon>
        <taxon>Pezizomycotina</taxon>
        <taxon>Dothideomycetes</taxon>
        <taxon>Pleosporomycetidae</taxon>
        <taxon>Venturiales</taxon>
        <taxon>Cylindrosympodiaceae</taxon>
        <taxon>Tothia</taxon>
    </lineage>
</organism>
<feature type="compositionally biased region" description="Polar residues" evidence="5">
    <location>
        <begin position="33"/>
        <end position="43"/>
    </location>
</feature>
<gene>
    <name evidence="7" type="ORF">EJ08DRAFT_723309</name>
</gene>
<evidence type="ECO:0000259" key="6">
    <source>
        <dbReference type="PROSITE" id="PS50913"/>
    </source>
</evidence>
<dbReference type="GO" id="GO:0031267">
    <property type="term" value="F:small GTPase binding"/>
    <property type="evidence" value="ECO:0007669"/>
    <property type="project" value="TreeGrafter"/>
</dbReference>
<dbReference type="OrthoDB" id="425925at2759"/>
<dbReference type="PANTHER" id="PTHR18921">
    <property type="entry name" value="MYOSIN HEAVY CHAIN - RELATED"/>
    <property type="match status" value="1"/>
</dbReference>
<dbReference type="InterPro" id="IPR019459">
    <property type="entry name" value="GRAB"/>
</dbReference>
<keyword evidence="8" id="KW-1185">Reference proteome</keyword>
<dbReference type="Proteomes" id="UP000800235">
    <property type="component" value="Unassembled WGS sequence"/>
</dbReference>
<evidence type="ECO:0000256" key="3">
    <source>
        <dbReference type="ARBA" id="ARBA00023054"/>
    </source>
</evidence>
<comment type="caution">
    <text evidence="7">The sequence shown here is derived from an EMBL/GenBank/DDBJ whole genome shotgun (WGS) entry which is preliminary data.</text>
</comment>
<evidence type="ECO:0000256" key="4">
    <source>
        <dbReference type="SAM" id="Coils"/>
    </source>
</evidence>
<accession>A0A9P4NJP8</accession>
<dbReference type="Gene3D" id="1.10.287.1490">
    <property type="match status" value="1"/>
</dbReference>
<proteinExistence type="predicted"/>
<evidence type="ECO:0000256" key="5">
    <source>
        <dbReference type="SAM" id="MobiDB-lite"/>
    </source>
</evidence>
<feature type="domain" description="GRIP" evidence="6">
    <location>
        <begin position="431"/>
        <end position="482"/>
    </location>
</feature>
<feature type="compositionally biased region" description="Basic and acidic residues" evidence="5">
    <location>
        <begin position="120"/>
        <end position="173"/>
    </location>
</feature>
<feature type="coiled-coil region" evidence="4">
    <location>
        <begin position="290"/>
        <end position="388"/>
    </location>
</feature>
<protein>
    <recommendedName>
        <fullName evidence="6">GRIP domain-containing protein</fullName>
    </recommendedName>
</protein>
<feature type="compositionally biased region" description="Basic residues" evidence="5">
    <location>
        <begin position="19"/>
        <end position="29"/>
    </location>
</feature>
<dbReference type="InterPro" id="IPR000237">
    <property type="entry name" value="GRIP_dom"/>
</dbReference>
<dbReference type="PANTHER" id="PTHR18921:SF2">
    <property type="entry name" value="THYROID RECEPTOR-INTERACTING PROTEIN 11"/>
    <property type="match status" value="1"/>
</dbReference>
<sequence length="559" mass="62812">MSAPASSEPLTSTASSTPKIKKKNKKKKVSAINAVNTETNGEVTRNGVKNGAEAEEVGEEEEVEVEVEVEAATPVEVPVTEEDGEEKEKEKSIPSQKEIAPTSKTPPRTNGLQPSSGADTSERLEALQQERDALRTEVSELRKSLEAIQNKHEREVTDLQDKLEESNSGKDNAENQYQELLGRVNTIKAQLGERLKSDAQDLAQARSQIEELEEQNRSIKDTNESLEEDLAKLKADHEHQAQEVSTLRSRANLSQQNWLKERDELISREAYAREEFETAKQAMQDWEVLAMEERSLRETLTEKVAEMEEQISSQREALERALSERDTNSSTVDGLQRALKDIHEARKKELRELVETSQSQLSELRTQLQAAEESASSANALLKTTQAELTRALPFEQEVKEKNLLLGKQRHETVILNDHLTKALRFLKQRKPEDMVDRQLITNHLLHFITLDRADPKKFQVLQLIAALLSWNDEQKEQVGLARPGASNSALRVPMSPFRRTPSTPSLANLETGHASKESLAELWSDFLERESAEGASPSASRRPSSAIPNLDRRDSEKC</sequence>
<feature type="region of interest" description="Disordered" evidence="5">
    <location>
        <begin position="531"/>
        <end position="559"/>
    </location>
</feature>
<reference evidence="7" key="1">
    <citation type="journal article" date="2020" name="Stud. Mycol.">
        <title>101 Dothideomycetes genomes: a test case for predicting lifestyles and emergence of pathogens.</title>
        <authorList>
            <person name="Haridas S."/>
            <person name="Albert R."/>
            <person name="Binder M."/>
            <person name="Bloem J."/>
            <person name="Labutti K."/>
            <person name="Salamov A."/>
            <person name="Andreopoulos B."/>
            <person name="Baker S."/>
            <person name="Barry K."/>
            <person name="Bills G."/>
            <person name="Bluhm B."/>
            <person name="Cannon C."/>
            <person name="Castanera R."/>
            <person name="Culley D."/>
            <person name="Daum C."/>
            <person name="Ezra D."/>
            <person name="Gonzalez J."/>
            <person name="Henrissat B."/>
            <person name="Kuo A."/>
            <person name="Liang C."/>
            <person name="Lipzen A."/>
            <person name="Lutzoni F."/>
            <person name="Magnuson J."/>
            <person name="Mondo S."/>
            <person name="Nolan M."/>
            <person name="Ohm R."/>
            <person name="Pangilinan J."/>
            <person name="Park H.-J."/>
            <person name="Ramirez L."/>
            <person name="Alfaro M."/>
            <person name="Sun H."/>
            <person name="Tritt A."/>
            <person name="Yoshinaga Y."/>
            <person name="Zwiers L.-H."/>
            <person name="Turgeon B."/>
            <person name="Goodwin S."/>
            <person name="Spatafora J."/>
            <person name="Crous P."/>
            <person name="Grigoriev I."/>
        </authorList>
    </citation>
    <scope>NUCLEOTIDE SEQUENCE</scope>
    <source>
        <strain evidence="7">CBS 130266</strain>
    </source>
</reference>
<dbReference type="EMBL" id="MU007073">
    <property type="protein sequence ID" value="KAF2424807.1"/>
    <property type="molecule type" value="Genomic_DNA"/>
</dbReference>